<dbReference type="HOGENOM" id="CLU_384479_0_0_1"/>
<protein>
    <submittedName>
        <fullName evidence="3">Uncharacterized protein</fullName>
    </submittedName>
</protein>
<dbReference type="OrthoDB" id="3695698at2759"/>
<feature type="compositionally biased region" description="Polar residues" evidence="2">
    <location>
        <begin position="259"/>
        <end position="268"/>
    </location>
</feature>
<dbReference type="KEGG" id="bsc:COCSADRAFT_351809"/>
<reference evidence="3 4" key="1">
    <citation type="journal article" date="2012" name="PLoS Pathog.">
        <title>Diverse lifestyles and strategies of plant pathogenesis encoded in the genomes of eighteen Dothideomycetes fungi.</title>
        <authorList>
            <person name="Ohm R.A."/>
            <person name="Feau N."/>
            <person name="Henrissat B."/>
            <person name="Schoch C.L."/>
            <person name="Horwitz B.A."/>
            <person name="Barry K.W."/>
            <person name="Condon B.J."/>
            <person name="Copeland A.C."/>
            <person name="Dhillon B."/>
            <person name="Glaser F."/>
            <person name="Hesse C.N."/>
            <person name="Kosti I."/>
            <person name="LaButti K."/>
            <person name="Lindquist E.A."/>
            <person name="Lucas S."/>
            <person name="Salamov A.A."/>
            <person name="Bradshaw R.E."/>
            <person name="Ciuffetti L."/>
            <person name="Hamelin R.C."/>
            <person name="Kema G.H.J."/>
            <person name="Lawrence C."/>
            <person name="Scott J.A."/>
            <person name="Spatafora J.W."/>
            <person name="Turgeon B.G."/>
            <person name="de Wit P.J.G.M."/>
            <person name="Zhong S."/>
            <person name="Goodwin S.B."/>
            <person name="Grigoriev I.V."/>
        </authorList>
    </citation>
    <scope>NUCLEOTIDE SEQUENCE [LARGE SCALE GENOMIC DNA]</scope>
    <source>
        <strain evidence="4">ND90Pr / ATCC 201652</strain>
    </source>
</reference>
<accession>M2SIR3</accession>
<proteinExistence type="predicted"/>
<dbReference type="EMBL" id="KB445639">
    <property type="protein sequence ID" value="EMD67078.1"/>
    <property type="molecule type" value="Genomic_DNA"/>
</dbReference>
<feature type="coiled-coil region" evidence="1">
    <location>
        <begin position="101"/>
        <end position="128"/>
    </location>
</feature>
<dbReference type="GeneID" id="19138118"/>
<organism evidence="3 4">
    <name type="scientific">Cochliobolus sativus (strain ND90Pr / ATCC 201652)</name>
    <name type="common">Common root rot and spot blotch fungus</name>
    <name type="synonym">Bipolaris sorokiniana</name>
    <dbReference type="NCBI Taxonomy" id="665912"/>
    <lineage>
        <taxon>Eukaryota</taxon>
        <taxon>Fungi</taxon>
        <taxon>Dikarya</taxon>
        <taxon>Ascomycota</taxon>
        <taxon>Pezizomycotina</taxon>
        <taxon>Dothideomycetes</taxon>
        <taxon>Pleosporomycetidae</taxon>
        <taxon>Pleosporales</taxon>
        <taxon>Pleosporineae</taxon>
        <taxon>Pleosporaceae</taxon>
        <taxon>Bipolaris</taxon>
    </lineage>
</organism>
<evidence type="ECO:0000313" key="3">
    <source>
        <dbReference type="EMBL" id="EMD67078.1"/>
    </source>
</evidence>
<feature type="compositionally biased region" description="Polar residues" evidence="2">
    <location>
        <begin position="8"/>
        <end position="25"/>
    </location>
</feature>
<reference evidence="4" key="2">
    <citation type="journal article" date="2013" name="PLoS Genet.">
        <title>Comparative genome structure, secondary metabolite, and effector coding capacity across Cochliobolus pathogens.</title>
        <authorList>
            <person name="Condon B.J."/>
            <person name="Leng Y."/>
            <person name="Wu D."/>
            <person name="Bushley K.E."/>
            <person name="Ohm R.A."/>
            <person name="Otillar R."/>
            <person name="Martin J."/>
            <person name="Schackwitz W."/>
            <person name="Grimwood J."/>
            <person name="MohdZainudin N."/>
            <person name="Xue C."/>
            <person name="Wang R."/>
            <person name="Manning V.A."/>
            <person name="Dhillon B."/>
            <person name="Tu Z.J."/>
            <person name="Steffenson B.J."/>
            <person name="Salamov A."/>
            <person name="Sun H."/>
            <person name="Lowry S."/>
            <person name="LaButti K."/>
            <person name="Han J."/>
            <person name="Copeland A."/>
            <person name="Lindquist E."/>
            <person name="Barry K."/>
            <person name="Schmutz J."/>
            <person name="Baker S.E."/>
            <person name="Ciuffetti L.M."/>
            <person name="Grigoriev I.V."/>
            <person name="Zhong S."/>
            <person name="Turgeon B.G."/>
        </authorList>
    </citation>
    <scope>NUCLEOTIDE SEQUENCE [LARGE SCALE GENOMIC DNA]</scope>
    <source>
        <strain evidence="4">ND90Pr / ATCC 201652</strain>
    </source>
</reference>
<feature type="compositionally biased region" description="Low complexity" evidence="2">
    <location>
        <begin position="32"/>
        <end position="43"/>
    </location>
</feature>
<sequence>MAKKTRPNRPTTSRSVNKTTPTDTRVTVDAMSASSSQSSCEDTSFSDDMTSLHSRERLTPTSPSVFDVESDSEGDKKRDDFRSSIRSFTRLAEAFVSPSSSADKIAMVEQLKQRMTEMKEKYAMAFNLPLSELEKKLAMNPDQIEDSDDEDFDLEDELFEDEEQDTLLANYSIQKTESASATEKSPASRGYISVPLQMPVAAALGRELTNLRAAEAAQHQSQKYHEAEPIGGDVKASIISRLKKSSNLEGTSKPVKKSPSATAKSSNAKDALIADSATVHAQSLSDKPNKTLRTTSATIPLTVWFDNLVDFTYEEASNFIHMCGGSPSAACHLYHSVDDPNQLKQAVNNWLSSHQNGHDNGAAKYRKEANKTSVKQEYCKSEVSDDTAHSASAHSEKDHRGAADDACAGAVWGTKTVIQHVHDCLNTWCNGRCVEELAQEADSTTAYPDSAQLEKDHHGDADGPFADDAWHTNAIQHADTCWDFGCYGECVERLAYKTDSTAPDEGLRGSTDGEAIPACAPRSNSPKPARRDINPEDSDPKTTSVPDEQDIPDDIPDDSTPEVPEPTNYIVTYWATIEHNDQTVHIPIDSSNVSGSEKSIIEGSAGMNKVWKWVQEKGLTDKVSLQDAFDLAKDMQVGSPSVVEESCEEESEGYAGSAKPESEADDDSEYVSSSFGSSSSSSESHRGESPESRAWATSGTILGWAA</sequence>
<gene>
    <name evidence="3" type="ORF">COCSADRAFT_351809</name>
</gene>
<dbReference type="AlphaFoldDB" id="M2SIR3"/>
<dbReference type="Proteomes" id="UP000016934">
    <property type="component" value="Unassembled WGS sequence"/>
</dbReference>
<feature type="compositionally biased region" description="Basic and acidic residues" evidence="2">
    <location>
        <begin position="529"/>
        <end position="540"/>
    </location>
</feature>
<feature type="region of interest" description="Disordered" evidence="2">
    <location>
        <begin position="501"/>
        <end position="565"/>
    </location>
</feature>
<feature type="region of interest" description="Disordered" evidence="2">
    <location>
        <begin position="376"/>
        <end position="399"/>
    </location>
</feature>
<feature type="region of interest" description="Disordered" evidence="2">
    <location>
        <begin position="636"/>
        <end position="706"/>
    </location>
</feature>
<keyword evidence="1" id="KW-0175">Coiled coil</keyword>
<feature type="compositionally biased region" description="Low complexity" evidence="2">
    <location>
        <begin position="670"/>
        <end position="682"/>
    </location>
</feature>
<feature type="region of interest" description="Disordered" evidence="2">
    <location>
        <begin position="247"/>
        <end position="269"/>
    </location>
</feature>
<evidence type="ECO:0000313" key="4">
    <source>
        <dbReference type="Proteomes" id="UP000016934"/>
    </source>
</evidence>
<feature type="compositionally biased region" description="Basic and acidic residues" evidence="2">
    <location>
        <begin position="377"/>
        <end position="399"/>
    </location>
</feature>
<name>M2SIR3_COCSN</name>
<feature type="compositionally biased region" description="Acidic residues" evidence="2">
    <location>
        <begin position="547"/>
        <end position="560"/>
    </location>
</feature>
<keyword evidence="4" id="KW-1185">Reference proteome</keyword>
<evidence type="ECO:0000256" key="2">
    <source>
        <dbReference type="SAM" id="MobiDB-lite"/>
    </source>
</evidence>
<dbReference type="RefSeq" id="XP_007696827.1">
    <property type="nucleotide sequence ID" value="XM_007698637.1"/>
</dbReference>
<feature type="region of interest" description="Disordered" evidence="2">
    <location>
        <begin position="1"/>
        <end position="80"/>
    </location>
</feature>
<dbReference type="OMA" id="YWATIEH"/>
<evidence type="ECO:0000256" key="1">
    <source>
        <dbReference type="SAM" id="Coils"/>
    </source>
</evidence>